<proteinExistence type="predicted"/>
<feature type="compositionally biased region" description="Basic and acidic residues" evidence="1">
    <location>
        <begin position="414"/>
        <end position="425"/>
    </location>
</feature>
<feature type="region of interest" description="Disordered" evidence="1">
    <location>
        <begin position="601"/>
        <end position="626"/>
    </location>
</feature>
<feature type="region of interest" description="Disordered" evidence="1">
    <location>
        <begin position="35"/>
        <end position="88"/>
    </location>
</feature>
<evidence type="ECO:0000313" key="2">
    <source>
        <dbReference type="EMBL" id="KAJ8894328.1"/>
    </source>
</evidence>
<feature type="compositionally biased region" description="Basic and acidic residues" evidence="1">
    <location>
        <begin position="220"/>
        <end position="231"/>
    </location>
</feature>
<sequence>MQGEMHRGREELGSHGLHFGAMTTSLSVLRASLNYEEKGKKPSRETELSMERRQIAGGRGKPGDPRENQPTRVIVPHDSQIRKSGGEPAGNQTQFAMELHLKVRECHGGLATLVGSARTHLGNSHVTRAISEESNADPALQKGRLEKGPEKTLSLTPNSLQVYTCPVLGPACDVTTYILALSEFSGPGREFVAKRKDIVKPAGTRVGGIGGVWGGGSLEPPHRHQRSNDKPRTHIGINVHGDLSLTDHQQCKTQIPRRPIPPPLPATRGQSPSCPHLLSTWGRGGLAVRLLASRPGGPGSIPGGVAPGVPHVGIAWRDAAGRRGFLEDLPFPAALASMVAFLHLLRKHLIRGITPILCSLSSISQDLGVKSRPDISSLRTPLSASDHSQQDNVRLVANPACRPSLGDRVEEESERPQETKYEAERLSPYAQVPNIDSAVKSRGAAVAERLVHSPPTKANRVQSPARSPDLRKWESRWSASILGDLPLPQPPHSGAAPYSPQSPSSALNTSLFRAAQISSSTQSLISYPRAASHPRPSPLATGGPSGWVPLTKTTSFVHCGEAGWVRETPVSLSLTGHTPLPPERKGQLLPARIFWSSPPSTRLEARRKPSGSSHFSCISHGMPLLT</sequence>
<feature type="region of interest" description="Disordered" evidence="1">
    <location>
        <begin position="210"/>
        <end position="231"/>
    </location>
</feature>
<gene>
    <name evidence="2" type="ORF">PR048_006949</name>
</gene>
<keyword evidence="3" id="KW-1185">Reference proteome</keyword>
<feature type="region of interest" description="Disordered" evidence="1">
    <location>
        <begin position="449"/>
        <end position="506"/>
    </location>
</feature>
<evidence type="ECO:0000256" key="1">
    <source>
        <dbReference type="SAM" id="MobiDB-lite"/>
    </source>
</evidence>
<protein>
    <submittedName>
        <fullName evidence="2">Uncharacterized protein</fullName>
    </submittedName>
</protein>
<name>A0ABQ9ICD2_9NEOP</name>
<feature type="compositionally biased region" description="Low complexity" evidence="1">
    <location>
        <begin position="493"/>
        <end position="506"/>
    </location>
</feature>
<evidence type="ECO:0000313" key="3">
    <source>
        <dbReference type="Proteomes" id="UP001159363"/>
    </source>
</evidence>
<feature type="compositionally biased region" description="Basic and acidic residues" evidence="1">
    <location>
        <begin position="35"/>
        <end position="54"/>
    </location>
</feature>
<reference evidence="2 3" key="1">
    <citation type="submission" date="2023-02" db="EMBL/GenBank/DDBJ databases">
        <title>LHISI_Scaffold_Assembly.</title>
        <authorList>
            <person name="Stuart O.P."/>
            <person name="Cleave R."/>
            <person name="Magrath M.J.L."/>
            <person name="Mikheyev A.S."/>
        </authorList>
    </citation>
    <scope>NUCLEOTIDE SEQUENCE [LARGE SCALE GENOMIC DNA]</scope>
    <source>
        <strain evidence="2">Daus_M_001</strain>
        <tissue evidence="2">Leg muscle</tissue>
    </source>
</reference>
<feature type="region of interest" description="Disordered" evidence="1">
    <location>
        <begin position="400"/>
        <end position="427"/>
    </location>
</feature>
<organism evidence="2 3">
    <name type="scientific">Dryococelus australis</name>
    <dbReference type="NCBI Taxonomy" id="614101"/>
    <lineage>
        <taxon>Eukaryota</taxon>
        <taxon>Metazoa</taxon>
        <taxon>Ecdysozoa</taxon>
        <taxon>Arthropoda</taxon>
        <taxon>Hexapoda</taxon>
        <taxon>Insecta</taxon>
        <taxon>Pterygota</taxon>
        <taxon>Neoptera</taxon>
        <taxon>Polyneoptera</taxon>
        <taxon>Phasmatodea</taxon>
        <taxon>Verophasmatodea</taxon>
        <taxon>Anareolatae</taxon>
        <taxon>Phasmatidae</taxon>
        <taxon>Eurycanthinae</taxon>
        <taxon>Dryococelus</taxon>
    </lineage>
</organism>
<comment type="caution">
    <text evidence="2">The sequence shown here is derived from an EMBL/GenBank/DDBJ whole genome shotgun (WGS) entry which is preliminary data.</text>
</comment>
<accession>A0ABQ9ICD2</accession>
<dbReference type="Proteomes" id="UP001159363">
    <property type="component" value="Chromosome 2"/>
</dbReference>
<dbReference type="EMBL" id="JARBHB010000002">
    <property type="protein sequence ID" value="KAJ8894328.1"/>
    <property type="molecule type" value="Genomic_DNA"/>
</dbReference>